<evidence type="ECO:0000313" key="2">
    <source>
        <dbReference type="EMBL" id="OAL71645.1"/>
    </source>
</evidence>
<feature type="compositionally biased region" description="Low complexity" evidence="1">
    <location>
        <begin position="199"/>
        <end position="211"/>
    </location>
</feature>
<organism evidence="2 3">
    <name type="scientific">Trichophyton violaceum</name>
    <dbReference type="NCBI Taxonomy" id="34388"/>
    <lineage>
        <taxon>Eukaryota</taxon>
        <taxon>Fungi</taxon>
        <taxon>Dikarya</taxon>
        <taxon>Ascomycota</taxon>
        <taxon>Pezizomycotina</taxon>
        <taxon>Eurotiomycetes</taxon>
        <taxon>Eurotiomycetidae</taxon>
        <taxon>Onygenales</taxon>
        <taxon>Arthrodermataceae</taxon>
        <taxon>Trichophyton</taxon>
    </lineage>
</organism>
<dbReference type="Proteomes" id="UP000243519">
    <property type="component" value="Unassembled WGS sequence"/>
</dbReference>
<feature type="compositionally biased region" description="Basic and acidic residues" evidence="1">
    <location>
        <begin position="16"/>
        <end position="25"/>
    </location>
</feature>
<feature type="region of interest" description="Disordered" evidence="1">
    <location>
        <begin position="161"/>
        <end position="211"/>
    </location>
</feature>
<gene>
    <name evidence="2" type="ORF">A7D00_4550</name>
</gene>
<keyword evidence="3" id="KW-1185">Reference proteome</keyword>
<dbReference type="AlphaFoldDB" id="A0A178FI97"/>
<accession>A0A178FI97</accession>
<evidence type="ECO:0000256" key="1">
    <source>
        <dbReference type="SAM" id="MobiDB-lite"/>
    </source>
</evidence>
<reference evidence="2 3" key="1">
    <citation type="submission" date="2016-05" db="EMBL/GenBank/DDBJ databases">
        <title>Genome sequencing of Trichophyton violaceum CMCC(F)T3l isolated from hair.</title>
        <authorList>
            <person name="Zhan P."/>
            <person name="Tao Y."/>
            <person name="Liu W."/>
        </authorList>
    </citation>
    <scope>NUCLEOTIDE SEQUENCE [LARGE SCALE GENOMIC DNA]</scope>
    <source>
        <strain evidence="3">CMCC(F)T3l</strain>
    </source>
</reference>
<name>A0A178FI97_TRIVO</name>
<evidence type="ECO:0000313" key="3">
    <source>
        <dbReference type="Proteomes" id="UP000243519"/>
    </source>
</evidence>
<proteinExistence type="predicted"/>
<comment type="caution">
    <text evidence="2">The sequence shown here is derived from an EMBL/GenBank/DDBJ whole genome shotgun (WGS) entry which is preliminary data.</text>
</comment>
<protein>
    <submittedName>
        <fullName evidence="2">Uncharacterized protein</fullName>
    </submittedName>
</protein>
<feature type="region of interest" description="Disordered" evidence="1">
    <location>
        <begin position="1"/>
        <end position="75"/>
    </location>
</feature>
<sequence>MASTRNGPGAAGSNSEKPDKAKGDKQQPGGDQQATGGDQQPAGSKQDAAGGGSANGGEAAPPPPPPPAPKKKVPGVTKKICDCADHEAMRYYVSGDLKIYSCANKCPFCNYEPSSGQNCGAVIRKHIKNIHIGIAGKKQPRNVIYKNLNVLAGERGRYPHKAELLDDEEQEAEPSSSKAPPQPLSPNKRCASCARKRSSCPNPKNPKCSKK</sequence>
<feature type="compositionally biased region" description="Low complexity" evidence="1">
    <location>
        <begin position="26"/>
        <end position="43"/>
    </location>
</feature>
<dbReference type="EMBL" id="LHPN01000006">
    <property type="protein sequence ID" value="OAL71645.1"/>
    <property type="molecule type" value="Genomic_DNA"/>
</dbReference>